<keyword evidence="2" id="KW-0472">Membrane</keyword>
<evidence type="ECO:0000313" key="5">
    <source>
        <dbReference type="Proteomes" id="UP000594454"/>
    </source>
</evidence>
<organism evidence="4 5">
    <name type="scientific">Hermetia illucens</name>
    <name type="common">Black soldier fly</name>
    <dbReference type="NCBI Taxonomy" id="343691"/>
    <lineage>
        <taxon>Eukaryota</taxon>
        <taxon>Metazoa</taxon>
        <taxon>Ecdysozoa</taxon>
        <taxon>Arthropoda</taxon>
        <taxon>Hexapoda</taxon>
        <taxon>Insecta</taxon>
        <taxon>Pterygota</taxon>
        <taxon>Neoptera</taxon>
        <taxon>Endopterygota</taxon>
        <taxon>Diptera</taxon>
        <taxon>Brachycera</taxon>
        <taxon>Stratiomyomorpha</taxon>
        <taxon>Stratiomyidae</taxon>
        <taxon>Hermetiinae</taxon>
        <taxon>Hermetia</taxon>
    </lineage>
</organism>
<dbReference type="OrthoDB" id="6428749at2759"/>
<protein>
    <recommendedName>
        <fullName evidence="3">Amidase domain-containing protein</fullName>
    </recommendedName>
</protein>
<feature type="active site" description="Charge relay system" evidence="1">
    <location>
        <position position="221"/>
    </location>
</feature>
<dbReference type="SUPFAM" id="SSF75304">
    <property type="entry name" value="Amidase signature (AS) enzymes"/>
    <property type="match status" value="1"/>
</dbReference>
<feature type="domain" description="Amidase" evidence="3">
    <location>
        <begin position="85"/>
        <end position="525"/>
    </location>
</feature>
<dbReference type="Gene3D" id="3.90.1300.10">
    <property type="entry name" value="Amidase signature (AS) domain"/>
    <property type="match status" value="1"/>
</dbReference>
<gene>
    <name evidence="4" type="ORF">HERILL_LOCUS11045</name>
</gene>
<evidence type="ECO:0000256" key="1">
    <source>
        <dbReference type="PIRSR" id="PIRSR001221-1"/>
    </source>
</evidence>
<dbReference type="InParanoid" id="A0A7R8UWJ5"/>
<dbReference type="AlphaFoldDB" id="A0A7R8UWJ5"/>
<dbReference type="PANTHER" id="PTHR43372:SF4">
    <property type="entry name" value="FATTY-ACID AMIDE HYDROLASE 2"/>
    <property type="match status" value="1"/>
</dbReference>
<dbReference type="InterPro" id="IPR023631">
    <property type="entry name" value="Amidase_dom"/>
</dbReference>
<sequence>MGKHTSHKKQRDEIIPPKKNKFVLFIKAVYRRFYNFAIIVIRALLDFFLSHKAKSMPPISDPILLESATSLAQKIRTQKLTSVQVINSFIRRIKEVNPLLNCVVDERFKDALEDGAQADMLIKSGRYTEKELEEKFPFLGVPFTTKDQLAVKGMIQTAGIYRRRNNRATEDSDVVALMRKSGAIPLALTNVSEVCMWWESVNTVHGRTSNPYNTNRIVGGSSGGEGCLQGCAGSAFGIGSDIGGSIRMPAFFNGIFGHKPSSYIVSIKGQYPDPNSEEQRSFIGIGPMVRHAVDLKPMLKILAGDNAKFLNLDSPVDLKKINVFYQEHDGGGFMVSPVDRDQVMVLRKSVHHLETALNIKPKQVHIDKFRQSGPIWIANMADNSGVDFALQLGNKEVRINPYKELLKWTVGKSKHTLIGLLTCIAEDNSVQHGSEQHQYLVKKRDDLKAEMQKMLGDNGVFLYPTHPTPAPYHNEPIVRTFNFTYTAIINVLGFPATTVPLGIGREGLPLGLQVIANVNQDRLCLAVAEELERGLGGWVPPEILC</sequence>
<keyword evidence="2" id="KW-1133">Transmembrane helix</keyword>
<keyword evidence="2" id="KW-0812">Transmembrane</keyword>
<dbReference type="InterPro" id="IPR036928">
    <property type="entry name" value="AS_sf"/>
</dbReference>
<evidence type="ECO:0000256" key="2">
    <source>
        <dbReference type="SAM" id="Phobius"/>
    </source>
</evidence>
<dbReference type="FunCoup" id="A0A7R8UWJ5">
    <property type="interactions" value="757"/>
</dbReference>
<dbReference type="GO" id="GO:0012505">
    <property type="term" value="C:endomembrane system"/>
    <property type="evidence" value="ECO:0007669"/>
    <property type="project" value="TreeGrafter"/>
</dbReference>
<feature type="active site" description="Acyl-ester intermediate" evidence="1">
    <location>
        <position position="245"/>
    </location>
</feature>
<evidence type="ECO:0000259" key="3">
    <source>
        <dbReference type="Pfam" id="PF01425"/>
    </source>
</evidence>
<accession>A0A7R8UWJ5</accession>
<dbReference type="OMA" id="MHEDTTD"/>
<dbReference type="Proteomes" id="UP000594454">
    <property type="component" value="Chromosome 4"/>
</dbReference>
<keyword evidence="5" id="KW-1185">Reference proteome</keyword>
<dbReference type="PIRSF" id="PIRSF001221">
    <property type="entry name" value="Amidase_fungi"/>
    <property type="match status" value="1"/>
</dbReference>
<reference evidence="4 5" key="1">
    <citation type="submission" date="2020-11" db="EMBL/GenBank/DDBJ databases">
        <authorList>
            <person name="Wallbank WR R."/>
            <person name="Pardo Diaz C."/>
            <person name="Kozak K."/>
            <person name="Martin S."/>
            <person name="Jiggins C."/>
            <person name="Moest M."/>
            <person name="Warren A I."/>
            <person name="Generalovic N T."/>
            <person name="Byers J.R.P. K."/>
            <person name="Montejo-Kovacevich G."/>
            <person name="Yen C E."/>
        </authorList>
    </citation>
    <scope>NUCLEOTIDE SEQUENCE [LARGE SCALE GENOMIC DNA]</scope>
</reference>
<feature type="transmembrane region" description="Helical" evidence="2">
    <location>
        <begin position="33"/>
        <end position="50"/>
    </location>
</feature>
<dbReference type="InterPro" id="IPR052739">
    <property type="entry name" value="FAAH2"/>
</dbReference>
<dbReference type="PANTHER" id="PTHR43372">
    <property type="entry name" value="FATTY-ACID AMIDE HYDROLASE"/>
    <property type="match status" value="1"/>
</dbReference>
<dbReference type="EMBL" id="LR899012">
    <property type="protein sequence ID" value="CAD7088420.1"/>
    <property type="molecule type" value="Genomic_DNA"/>
</dbReference>
<evidence type="ECO:0000313" key="4">
    <source>
        <dbReference type="EMBL" id="CAD7088420.1"/>
    </source>
</evidence>
<proteinExistence type="predicted"/>
<feature type="active site" description="Charge relay system" evidence="1">
    <location>
        <position position="146"/>
    </location>
</feature>
<name>A0A7R8UWJ5_HERIL</name>
<dbReference type="Pfam" id="PF01425">
    <property type="entry name" value="Amidase"/>
    <property type="match status" value="1"/>
</dbReference>